<evidence type="ECO:0000256" key="1">
    <source>
        <dbReference type="SAM" id="MobiDB-lite"/>
    </source>
</evidence>
<name>A0A0C9WRZ9_9AGAR</name>
<dbReference type="AlphaFoldDB" id="A0A0C9WRZ9"/>
<keyword evidence="3" id="KW-1185">Reference proteome</keyword>
<evidence type="ECO:0000313" key="3">
    <source>
        <dbReference type="Proteomes" id="UP000054477"/>
    </source>
</evidence>
<proteinExistence type="predicted"/>
<evidence type="ECO:0000313" key="2">
    <source>
        <dbReference type="EMBL" id="KIJ94330.1"/>
    </source>
</evidence>
<feature type="compositionally biased region" description="Basic residues" evidence="1">
    <location>
        <begin position="1"/>
        <end position="11"/>
    </location>
</feature>
<sequence length="173" mass="18990">MEGTSRRFKFRREREGSKREGEEKTRATRRKLTILLPTHKSPPSLPRSPRKRDFSVALTINAHYTVDRACAPASTYSPLHRRIGMGIDPPPPRIRSVTLPARKHNAWLDIPANLFLFSLSLVAVAVRPVSGSSVALTLSLFILASASVVALKARSSASVFVFKSSTPCVPSGE</sequence>
<dbReference type="EMBL" id="KN838799">
    <property type="protein sequence ID" value="KIJ94330.1"/>
    <property type="molecule type" value="Genomic_DNA"/>
</dbReference>
<dbReference type="HOGENOM" id="CLU_1547846_0_0_1"/>
<reference evidence="3" key="2">
    <citation type="submission" date="2015-01" db="EMBL/GenBank/DDBJ databases">
        <title>Evolutionary Origins and Diversification of the Mycorrhizal Mutualists.</title>
        <authorList>
            <consortium name="DOE Joint Genome Institute"/>
            <consortium name="Mycorrhizal Genomics Consortium"/>
            <person name="Kohler A."/>
            <person name="Kuo A."/>
            <person name="Nagy L.G."/>
            <person name="Floudas D."/>
            <person name="Copeland A."/>
            <person name="Barry K.W."/>
            <person name="Cichocki N."/>
            <person name="Veneault-Fourrey C."/>
            <person name="LaButti K."/>
            <person name="Lindquist E.A."/>
            <person name="Lipzen A."/>
            <person name="Lundell T."/>
            <person name="Morin E."/>
            <person name="Murat C."/>
            <person name="Riley R."/>
            <person name="Ohm R."/>
            <person name="Sun H."/>
            <person name="Tunlid A."/>
            <person name="Henrissat B."/>
            <person name="Grigoriev I.V."/>
            <person name="Hibbett D.S."/>
            <person name="Martin F."/>
        </authorList>
    </citation>
    <scope>NUCLEOTIDE SEQUENCE [LARGE SCALE GENOMIC DNA]</scope>
    <source>
        <strain evidence="3">LaAM-08-1</strain>
    </source>
</reference>
<dbReference type="Proteomes" id="UP000054477">
    <property type="component" value="Unassembled WGS sequence"/>
</dbReference>
<feature type="compositionally biased region" description="Basic and acidic residues" evidence="1">
    <location>
        <begin position="12"/>
        <end position="26"/>
    </location>
</feature>
<gene>
    <name evidence="2" type="ORF">K443DRAFT_683888</name>
</gene>
<protein>
    <submittedName>
        <fullName evidence="2">Uncharacterized protein</fullName>
    </submittedName>
</protein>
<reference evidence="2 3" key="1">
    <citation type="submission" date="2014-04" db="EMBL/GenBank/DDBJ databases">
        <authorList>
            <consortium name="DOE Joint Genome Institute"/>
            <person name="Kuo A."/>
            <person name="Kohler A."/>
            <person name="Nagy L.G."/>
            <person name="Floudas D."/>
            <person name="Copeland A."/>
            <person name="Barry K.W."/>
            <person name="Cichocki N."/>
            <person name="Veneault-Fourrey C."/>
            <person name="LaButti K."/>
            <person name="Lindquist E.A."/>
            <person name="Lipzen A."/>
            <person name="Lundell T."/>
            <person name="Morin E."/>
            <person name="Murat C."/>
            <person name="Sun H."/>
            <person name="Tunlid A."/>
            <person name="Henrissat B."/>
            <person name="Grigoriev I.V."/>
            <person name="Hibbett D.S."/>
            <person name="Martin F."/>
            <person name="Nordberg H.P."/>
            <person name="Cantor M.N."/>
            <person name="Hua S.X."/>
        </authorList>
    </citation>
    <scope>NUCLEOTIDE SEQUENCE [LARGE SCALE GENOMIC DNA]</scope>
    <source>
        <strain evidence="2 3">LaAM-08-1</strain>
    </source>
</reference>
<feature type="region of interest" description="Disordered" evidence="1">
    <location>
        <begin position="1"/>
        <end position="31"/>
    </location>
</feature>
<accession>A0A0C9WRZ9</accession>
<organism evidence="2 3">
    <name type="scientific">Laccaria amethystina LaAM-08-1</name>
    <dbReference type="NCBI Taxonomy" id="1095629"/>
    <lineage>
        <taxon>Eukaryota</taxon>
        <taxon>Fungi</taxon>
        <taxon>Dikarya</taxon>
        <taxon>Basidiomycota</taxon>
        <taxon>Agaricomycotina</taxon>
        <taxon>Agaricomycetes</taxon>
        <taxon>Agaricomycetidae</taxon>
        <taxon>Agaricales</taxon>
        <taxon>Agaricineae</taxon>
        <taxon>Hydnangiaceae</taxon>
        <taxon>Laccaria</taxon>
    </lineage>
</organism>